<dbReference type="GO" id="GO:0006465">
    <property type="term" value="P:signal peptide processing"/>
    <property type="evidence" value="ECO:0007669"/>
    <property type="project" value="InterPro"/>
</dbReference>
<evidence type="ECO:0000256" key="7">
    <source>
        <dbReference type="ARBA" id="ARBA00022792"/>
    </source>
</evidence>
<evidence type="ECO:0000256" key="3">
    <source>
        <dbReference type="ARBA" id="ARBA00011805"/>
    </source>
</evidence>
<dbReference type="PANTHER" id="PTHR46041:SF2">
    <property type="entry name" value="MITOCHONDRIAL INNER MEMBRANE PROTEASE SUBUNIT 2"/>
    <property type="match status" value="1"/>
</dbReference>
<evidence type="ECO:0000256" key="13">
    <source>
        <dbReference type="PIRSR" id="PIRSR600223-1"/>
    </source>
</evidence>
<dbReference type="CDD" id="cd06530">
    <property type="entry name" value="S26_SPase_I"/>
    <property type="match status" value="1"/>
</dbReference>
<organism evidence="16 17">
    <name type="scientific">Patella caerulea</name>
    <name type="common">Rayed Mediterranean limpet</name>
    <dbReference type="NCBI Taxonomy" id="87958"/>
    <lineage>
        <taxon>Eukaryota</taxon>
        <taxon>Metazoa</taxon>
        <taxon>Spiralia</taxon>
        <taxon>Lophotrochozoa</taxon>
        <taxon>Mollusca</taxon>
        <taxon>Gastropoda</taxon>
        <taxon>Patellogastropoda</taxon>
        <taxon>Patelloidea</taxon>
        <taxon>Patellidae</taxon>
        <taxon>Patella</taxon>
    </lineage>
</organism>
<proteinExistence type="inferred from homology"/>
<keyword evidence="10" id="KW-0496">Mitochondrion</keyword>
<keyword evidence="7" id="KW-0999">Mitochondrion inner membrane</keyword>
<evidence type="ECO:0000259" key="15">
    <source>
        <dbReference type="Pfam" id="PF10502"/>
    </source>
</evidence>
<sequence>MKWRRIVVGTVTFIVPTTIAFFDIVGYVAKVEGASMQPLLNPELSTDKKPESDFVLLNRWKTHGMQFKRGEIVSLSSPTDPDHKLIKRIIALDGDLIKTPGYKSPHVRIPEGYCWVEGDHQKLSMDSNYFGPIPKALLHAKASHIVWPPNRWRKLDVNPTDPDRLISEEQVEAIRDMRLTEID</sequence>
<dbReference type="InterPro" id="IPR036286">
    <property type="entry name" value="LexA/Signal_pep-like_sf"/>
</dbReference>
<evidence type="ECO:0000256" key="2">
    <source>
        <dbReference type="ARBA" id="ARBA00007066"/>
    </source>
</evidence>
<name>A0AAN8GFV0_PATCE</name>
<evidence type="ECO:0000313" key="17">
    <source>
        <dbReference type="Proteomes" id="UP001347796"/>
    </source>
</evidence>
<evidence type="ECO:0000256" key="6">
    <source>
        <dbReference type="ARBA" id="ARBA00022692"/>
    </source>
</evidence>
<feature type="domain" description="Peptidase S26" evidence="15">
    <location>
        <begin position="19"/>
        <end position="99"/>
    </location>
</feature>
<keyword evidence="11 14" id="KW-0472">Membrane</keyword>
<dbReference type="GO" id="GO:0004252">
    <property type="term" value="F:serine-type endopeptidase activity"/>
    <property type="evidence" value="ECO:0007669"/>
    <property type="project" value="InterPro"/>
</dbReference>
<dbReference type="AlphaFoldDB" id="A0AAN8GFV0"/>
<dbReference type="EMBL" id="JAZGQO010000021">
    <property type="protein sequence ID" value="KAK6165684.1"/>
    <property type="molecule type" value="Genomic_DNA"/>
</dbReference>
<evidence type="ECO:0000256" key="12">
    <source>
        <dbReference type="ARBA" id="ARBA00032718"/>
    </source>
</evidence>
<comment type="similarity">
    <text evidence="2">Belongs to the peptidase S26 family. IMP2 subfamily.</text>
</comment>
<evidence type="ECO:0000256" key="5">
    <source>
        <dbReference type="ARBA" id="ARBA00022670"/>
    </source>
</evidence>
<accession>A0AAN8GFV0</accession>
<feature type="domain" description="Peptidase S26" evidence="15">
    <location>
        <begin position="107"/>
        <end position="147"/>
    </location>
</feature>
<keyword evidence="8" id="KW-0378">Hydrolase</keyword>
<evidence type="ECO:0000256" key="11">
    <source>
        <dbReference type="ARBA" id="ARBA00023136"/>
    </source>
</evidence>
<feature type="active site" evidence="13">
    <location>
        <position position="35"/>
    </location>
</feature>
<evidence type="ECO:0000256" key="9">
    <source>
        <dbReference type="ARBA" id="ARBA00022989"/>
    </source>
</evidence>
<evidence type="ECO:0000313" key="16">
    <source>
        <dbReference type="EMBL" id="KAK6165684.1"/>
    </source>
</evidence>
<dbReference type="GO" id="GO:0042720">
    <property type="term" value="C:mitochondrial inner membrane peptidase complex"/>
    <property type="evidence" value="ECO:0007669"/>
    <property type="project" value="InterPro"/>
</dbReference>
<comment type="subcellular location">
    <subcellularLocation>
        <location evidence="1">Mitochondrion inner membrane</location>
        <topology evidence="1">Single-pass membrane protein</topology>
    </subcellularLocation>
</comment>
<evidence type="ECO:0000256" key="8">
    <source>
        <dbReference type="ARBA" id="ARBA00022801"/>
    </source>
</evidence>
<dbReference type="PRINTS" id="PR00727">
    <property type="entry name" value="LEADERPTASE"/>
</dbReference>
<dbReference type="Gene3D" id="2.10.109.10">
    <property type="entry name" value="Umud Fragment, subunit A"/>
    <property type="match status" value="1"/>
</dbReference>
<dbReference type="PANTHER" id="PTHR46041">
    <property type="entry name" value="MITOCHONDRIAL INNER MEMBRANE PROTEASE SUBUNIT 2"/>
    <property type="match status" value="1"/>
</dbReference>
<evidence type="ECO:0000256" key="10">
    <source>
        <dbReference type="ARBA" id="ARBA00023128"/>
    </source>
</evidence>
<dbReference type="InterPro" id="IPR019533">
    <property type="entry name" value="Peptidase_S26"/>
</dbReference>
<reference evidence="16 17" key="1">
    <citation type="submission" date="2024-01" db="EMBL/GenBank/DDBJ databases">
        <title>The genome of the rayed Mediterranean limpet Patella caerulea (Linnaeus, 1758).</title>
        <authorList>
            <person name="Anh-Thu Weber A."/>
            <person name="Halstead-Nussloch G."/>
        </authorList>
    </citation>
    <scope>NUCLEOTIDE SEQUENCE [LARGE SCALE GENOMIC DNA]</scope>
    <source>
        <strain evidence="16">AATW-2023a</strain>
        <tissue evidence="16">Whole specimen</tissue>
    </source>
</reference>
<dbReference type="SUPFAM" id="SSF51306">
    <property type="entry name" value="LexA/Signal peptidase"/>
    <property type="match status" value="1"/>
</dbReference>
<evidence type="ECO:0000256" key="4">
    <source>
        <dbReference type="ARBA" id="ARBA00013650"/>
    </source>
</evidence>
<evidence type="ECO:0000256" key="14">
    <source>
        <dbReference type="SAM" id="Phobius"/>
    </source>
</evidence>
<feature type="active site" evidence="13">
    <location>
        <position position="87"/>
    </location>
</feature>
<gene>
    <name evidence="16" type="ORF">SNE40_022565</name>
</gene>
<keyword evidence="9 14" id="KW-1133">Transmembrane helix</keyword>
<keyword evidence="5" id="KW-0645">Protease</keyword>
<comment type="subunit">
    <text evidence="3">Heterodimer of 2 subunits, IMMPL1 and IMMPL2.</text>
</comment>
<keyword evidence="6 14" id="KW-0812">Transmembrane</keyword>
<dbReference type="InterPro" id="IPR000223">
    <property type="entry name" value="Pept_S26A_signal_pept_1"/>
</dbReference>
<dbReference type="FunFam" id="2.10.109.10:FF:000005">
    <property type="entry name" value="Mitochondrial inner membrane protease subunit"/>
    <property type="match status" value="1"/>
</dbReference>
<dbReference type="InterPro" id="IPR037730">
    <property type="entry name" value="IMP2"/>
</dbReference>
<comment type="caution">
    <text evidence="16">The sequence shown here is derived from an EMBL/GenBank/DDBJ whole genome shotgun (WGS) entry which is preliminary data.</text>
</comment>
<keyword evidence="17" id="KW-1185">Reference proteome</keyword>
<dbReference type="Pfam" id="PF10502">
    <property type="entry name" value="Peptidase_S26"/>
    <property type="match status" value="2"/>
</dbReference>
<dbReference type="GO" id="GO:0006627">
    <property type="term" value="P:protein processing involved in protein targeting to mitochondrion"/>
    <property type="evidence" value="ECO:0007669"/>
    <property type="project" value="InterPro"/>
</dbReference>
<protein>
    <recommendedName>
        <fullName evidence="4">Mitochondrial inner membrane protease subunit 2</fullName>
    </recommendedName>
    <alternativeName>
        <fullName evidence="12">IMP2-like protein</fullName>
    </alternativeName>
</protein>
<evidence type="ECO:0000256" key="1">
    <source>
        <dbReference type="ARBA" id="ARBA00004434"/>
    </source>
</evidence>
<feature type="transmembrane region" description="Helical" evidence="14">
    <location>
        <begin position="6"/>
        <end position="29"/>
    </location>
</feature>
<dbReference type="Proteomes" id="UP001347796">
    <property type="component" value="Unassembled WGS sequence"/>
</dbReference>